<dbReference type="InterPro" id="IPR017871">
    <property type="entry name" value="ABC_transporter-like_CS"/>
</dbReference>
<dbReference type="InterPro" id="IPR050166">
    <property type="entry name" value="ABC_transporter_ATP-bind"/>
</dbReference>
<evidence type="ECO:0000256" key="1">
    <source>
        <dbReference type="ARBA" id="ARBA00022448"/>
    </source>
</evidence>
<evidence type="ECO:0000256" key="2">
    <source>
        <dbReference type="ARBA" id="ARBA00022741"/>
    </source>
</evidence>
<accession>A0ABN3AYS0</accession>
<dbReference type="InterPro" id="IPR003439">
    <property type="entry name" value="ABC_transporter-like_ATP-bd"/>
</dbReference>
<dbReference type="InterPro" id="IPR003593">
    <property type="entry name" value="AAA+_ATPase"/>
</dbReference>
<proteinExistence type="predicted"/>
<dbReference type="SUPFAM" id="SSF52540">
    <property type="entry name" value="P-loop containing nucleoside triphosphate hydrolases"/>
    <property type="match status" value="1"/>
</dbReference>
<feature type="compositionally biased region" description="Low complexity" evidence="4">
    <location>
        <begin position="281"/>
        <end position="296"/>
    </location>
</feature>
<gene>
    <name evidence="6" type="ORF">GCM10009846_28320</name>
</gene>
<protein>
    <submittedName>
        <fullName evidence="6">ABC transporter ATP-binding protein</fullName>
    </submittedName>
</protein>
<sequence length="305" mass="31964">MTTASASTPSTTGSARRVGEPLLVVDRVGHVYGTGATAHRAIDELSFAVEAGELVSIVGPSGAGKTTLLRVLAGLMRPTEGTVRLSGRVVDAVPPGMAMVFQDYSRSLLPWLTVARNVAFSLGGGGGGRRGAAERAGIVQESIDAVGLTGHEHRYPWQLSGGMQQRVAIARALAYRPSLLLMDEPFASVDAQTRAGLEDLVLGIQERTDVTILFVTHDVDESVYLADRVIVLSRPPSTVAAELHVPLPSPRDQIGTKELPAFVSLRSQVARLIQHGGRSDGSGPSTTSASAPADAAPHLDGEALR</sequence>
<evidence type="ECO:0000256" key="3">
    <source>
        <dbReference type="ARBA" id="ARBA00022840"/>
    </source>
</evidence>
<organism evidence="6 7">
    <name type="scientific">Agrococcus versicolor</name>
    <dbReference type="NCBI Taxonomy" id="501482"/>
    <lineage>
        <taxon>Bacteria</taxon>
        <taxon>Bacillati</taxon>
        <taxon>Actinomycetota</taxon>
        <taxon>Actinomycetes</taxon>
        <taxon>Micrococcales</taxon>
        <taxon>Microbacteriaceae</taxon>
        <taxon>Agrococcus</taxon>
    </lineage>
</organism>
<evidence type="ECO:0000313" key="7">
    <source>
        <dbReference type="Proteomes" id="UP001501599"/>
    </source>
</evidence>
<dbReference type="Pfam" id="PF00005">
    <property type="entry name" value="ABC_tran"/>
    <property type="match status" value="1"/>
</dbReference>
<dbReference type="GO" id="GO:0005524">
    <property type="term" value="F:ATP binding"/>
    <property type="evidence" value="ECO:0007669"/>
    <property type="project" value="UniProtKB-KW"/>
</dbReference>
<keyword evidence="1" id="KW-0813">Transport</keyword>
<evidence type="ECO:0000313" key="6">
    <source>
        <dbReference type="EMBL" id="GAA2176051.1"/>
    </source>
</evidence>
<dbReference type="CDD" id="cd03293">
    <property type="entry name" value="ABC_NrtD_SsuB_transporters"/>
    <property type="match status" value="1"/>
</dbReference>
<evidence type="ECO:0000259" key="5">
    <source>
        <dbReference type="PROSITE" id="PS50893"/>
    </source>
</evidence>
<dbReference type="EMBL" id="BAAAQT010000008">
    <property type="protein sequence ID" value="GAA2176051.1"/>
    <property type="molecule type" value="Genomic_DNA"/>
</dbReference>
<dbReference type="PANTHER" id="PTHR42788:SF13">
    <property type="entry name" value="ALIPHATIC SULFONATES IMPORT ATP-BINDING PROTEIN SSUB"/>
    <property type="match status" value="1"/>
</dbReference>
<comment type="caution">
    <text evidence="6">The sequence shown here is derived from an EMBL/GenBank/DDBJ whole genome shotgun (WGS) entry which is preliminary data.</text>
</comment>
<keyword evidence="3 6" id="KW-0067">ATP-binding</keyword>
<reference evidence="6 7" key="1">
    <citation type="journal article" date="2019" name="Int. J. Syst. Evol. Microbiol.">
        <title>The Global Catalogue of Microorganisms (GCM) 10K type strain sequencing project: providing services to taxonomists for standard genome sequencing and annotation.</title>
        <authorList>
            <consortium name="The Broad Institute Genomics Platform"/>
            <consortium name="The Broad Institute Genome Sequencing Center for Infectious Disease"/>
            <person name="Wu L."/>
            <person name="Ma J."/>
        </authorList>
    </citation>
    <scope>NUCLEOTIDE SEQUENCE [LARGE SCALE GENOMIC DNA]</scope>
    <source>
        <strain evidence="6 7">JCM 16026</strain>
    </source>
</reference>
<dbReference type="Gene3D" id="3.40.50.300">
    <property type="entry name" value="P-loop containing nucleotide triphosphate hydrolases"/>
    <property type="match status" value="1"/>
</dbReference>
<feature type="domain" description="ABC transporter" evidence="5">
    <location>
        <begin position="26"/>
        <end position="259"/>
    </location>
</feature>
<keyword evidence="2" id="KW-0547">Nucleotide-binding</keyword>
<evidence type="ECO:0000256" key="4">
    <source>
        <dbReference type="SAM" id="MobiDB-lite"/>
    </source>
</evidence>
<dbReference type="PANTHER" id="PTHR42788">
    <property type="entry name" value="TAURINE IMPORT ATP-BINDING PROTEIN-RELATED"/>
    <property type="match status" value="1"/>
</dbReference>
<dbReference type="RefSeq" id="WP_344344738.1">
    <property type="nucleotide sequence ID" value="NZ_BAAAQT010000008.1"/>
</dbReference>
<dbReference type="Proteomes" id="UP001501599">
    <property type="component" value="Unassembled WGS sequence"/>
</dbReference>
<dbReference type="SMART" id="SM00382">
    <property type="entry name" value="AAA"/>
    <property type="match status" value="1"/>
</dbReference>
<keyword evidence="7" id="KW-1185">Reference proteome</keyword>
<dbReference type="PROSITE" id="PS50893">
    <property type="entry name" value="ABC_TRANSPORTER_2"/>
    <property type="match status" value="1"/>
</dbReference>
<feature type="region of interest" description="Disordered" evidence="4">
    <location>
        <begin position="275"/>
        <end position="305"/>
    </location>
</feature>
<dbReference type="InterPro" id="IPR027417">
    <property type="entry name" value="P-loop_NTPase"/>
</dbReference>
<dbReference type="PROSITE" id="PS00211">
    <property type="entry name" value="ABC_TRANSPORTER_1"/>
    <property type="match status" value="1"/>
</dbReference>
<name>A0ABN3AYS0_9MICO</name>